<name>T1K4S1_TETUR</name>
<evidence type="ECO:0000313" key="2">
    <source>
        <dbReference type="EnsemblMetazoa" id="tetur05g03600.1"/>
    </source>
</evidence>
<dbReference type="InterPro" id="IPR023252">
    <property type="entry name" value="Aurora_borealis_protein"/>
</dbReference>
<reference evidence="3" key="1">
    <citation type="submission" date="2011-08" db="EMBL/GenBank/DDBJ databases">
        <authorList>
            <person name="Rombauts S."/>
        </authorList>
    </citation>
    <scope>NUCLEOTIDE SEQUENCE</scope>
    <source>
        <strain evidence="3">London</strain>
    </source>
</reference>
<feature type="region of interest" description="Disordered" evidence="1">
    <location>
        <begin position="161"/>
        <end position="243"/>
    </location>
</feature>
<dbReference type="HOGENOM" id="CLU_1143842_0_0_1"/>
<sequence>MSGDSEPQKSQEPQPIESMCEGNNEPVATTPIIDGKSDDKEARKAAFKEFIKSIPRTCSPTICGTVGCPSPGISRVDADCSEEWHTQEFNWSIDQIAILNPCDISLDEQFNGELTNLLDSSLERENEQFFEQLEILPSPAFCRLNLTPGDGQGSFLTPFTRLPPGNRSTPYQPCTPPPTRSASRTARLSSASSTTPYSSIKTKNKKKLFNDNQDDIFEDSESNVPMCSIDPETAPFSLSLSSP</sequence>
<protein>
    <submittedName>
        <fullName evidence="2">Uncharacterized protein</fullName>
    </submittedName>
</protein>
<dbReference type="Pfam" id="PF15280">
    <property type="entry name" value="BORA_N"/>
    <property type="match status" value="1"/>
</dbReference>
<evidence type="ECO:0000256" key="1">
    <source>
        <dbReference type="SAM" id="MobiDB-lite"/>
    </source>
</evidence>
<dbReference type="AlphaFoldDB" id="T1K4S1"/>
<accession>T1K4S1</accession>
<feature type="region of interest" description="Disordered" evidence="1">
    <location>
        <begin position="1"/>
        <end position="40"/>
    </location>
</feature>
<dbReference type="PRINTS" id="PR02038">
    <property type="entry name" value="AURORABORA"/>
</dbReference>
<dbReference type="Proteomes" id="UP000015104">
    <property type="component" value="Unassembled WGS sequence"/>
</dbReference>
<feature type="compositionally biased region" description="Low complexity" evidence="1">
    <location>
        <begin position="180"/>
        <end position="199"/>
    </location>
</feature>
<dbReference type="EMBL" id="CAEY01001579">
    <property type="status" value="NOT_ANNOTATED_CDS"/>
    <property type="molecule type" value="Genomic_DNA"/>
</dbReference>
<keyword evidence="3" id="KW-1185">Reference proteome</keyword>
<organism evidence="2 3">
    <name type="scientific">Tetranychus urticae</name>
    <name type="common">Two-spotted spider mite</name>
    <dbReference type="NCBI Taxonomy" id="32264"/>
    <lineage>
        <taxon>Eukaryota</taxon>
        <taxon>Metazoa</taxon>
        <taxon>Ecdysozoa</taxon>
        <taxon>Arthropoda</taxon>
        <taxon>Chelicerata</taxon>
        <taxon>Arachnida</taxon>
        <taxon>Acari</taxon>
        <taxon>Acariformes</taxon>
        <taxon>Trombidiformes</taxon>
        <taxon>Prostigmata</taxon>
        <taxon>Eleutherengona</taxon>
        <taxon>Raphignathae</taxon>
        <taxon>Tetranychoidea</taxon>
        <taxon>Tetranychidae</taxon>
        <taxon>Tetranychus</taxon>
    </lineage>
</organism>
<feature type="compositionally biased region" description="Acidic residues" evidence="1">
    <location>
        <begin position="212"/>
        <end position="221"/>
    </location>
</feature>
<proteinExistence type="predicted"/>
<evidence type="ECO:0000313" key="3">
    <source>
        <dbReference type="Proteomes" id="UP000015104"/>
    </source>
</evidence>
<reference evidence="2" key="2">
    <citation type="submission" date="2015-06" db="UniProtKB">
        <authorList>
            <consortium name="EnsemblMetazoa"/>
        </authorList>
    </citation>
    <scope>IDENTIFICATION</scope>
</reference>
<dbReference type="EnsemblMetazoa" id="tetur05g03600.1">
    <property type="protein sequence ID" value="tetur05g03600.1"/>
    <property type="gene ID" value="tetur05g03600"/>
</dbReference>